<accession>A0A081CGX8</accession>
<feature type="region of interest" description="Disordered" evidence="1">
    <location>
        <begin position="95"/>
        <end position="127"/>
    </location>
</feature>
<evidence type="ECO:0000313" key="2">
    <source>
        <dbReference type="EMBL" id="GAK65924.1"/>
    </source>
</evidence>
<protein>
    <submittedName>
        <fullName evidence="2">Uncharacterized protein</fullName>
    </submittedName>
</protein>
<evidence type="ECO:0000256" key="1">
    <source>
        <dbReference type="SAM" id="MobiDB-lite"/>
    </source>
</evidence>
<dbReference type="GeneID" id="26304978"/>
<dbReference type="HOGENOM" id="CLU_070358_0_0_1"/>
<dbReference type="EMBL" id="DF830077">
    <property type="protein sequence ID" value="GAK65924.1"/>
    <property type="molecule type" value="Genomic_DNA"/>
</dbReference>
<dbReference type="RefSeq" id="XP_014656086.1">
    <property type="nucleotide sequence ID" value="XM_014800600.1"/>
</dbReference>
<reference evidence="2" key="1">
    <citation type="submission" date="2014-07" db="EMBL/GenBank/DDBJ databases">
        <title>Draft genome sequence of the yeast Pseudozyma antarctica JCM 10317 known as a producer of lipase B which used in a wide range of industrial applications.</title>
        <authorList>
            <person name="Morita T."/>
            <person name="Saika A."/>
            <person name="Koike H."/>
        </authorList>
    </citation>
    <scope>NUCLEOTIDE SEQUENCE</scope>
    <source>
        <strain evidence="2">JCM 10317</strain>
    </source>
</reference>
<dbReference type="AlphaFoldDB" id="A0A081CGX8"/>
<feature type="compositionally biased region" description="Polar residues" evidence="1">
    <location>
        <begin position="117"/>
        <end position="127"/>
    </location>
</feature>
<evidence type="ECO:0000313" key="3">
    <source>
        <dbReference type="Proteomes" id="UP000053758"/>
    </source>
</evidence>
<feature type="compositionally biased region" description="Low complexity" evidence="1">
    <location>
        <begin position="295"/>
        <end position="314"/>
    </location>
</feature>
<dbReference type="Proteomes" id="UP000053758">
    <property type="component" value="Unassembled WGS sequence"/>
</dbReference>
<proteinExistence type="predicted"/>
<feature type="region of interest" description="Disordered" evidence="1">
    <location>
        <begin position="282"/>
        <end position="340"/>
    </location>
</feature>
<feature type="region of interest" description="Disordered" evidence="1">
    <location>
        <begin position="1"/>
        <end position="72"/>
    </location>
</feature>
<feature type="compositionally biased region" description="Basic and acidic residues" evidence="1">
    <location>
        <begin position="283"/>
        <end position="294"/>
    </location>
</feature>
<name>A0A081CGX8_PSEA2</name>
<gene>
    <name evidence="2" type="ORF">PAN0_010d4146</name>
</gene>
<sequence length="340" mass="36993">MQANIADLQSDLPLRRPRRASVAPHKSGGPWKRAQHLPPRPRPYDLASVERPTRKTGRATASSGDPSWRCTRALSNNRPAMAYLPPIHTLWEHTSHPSKGAWSRSPSPEPVHHEATAGTQAGPSTQLTPARQAAVQRRLIRQSTRGDHLPARTRSAEQARMLRALKGFPPMGSSAEADQLSDLEESIEVGKYQMVRFGERYIVQIGRRRTMREEELSNEEDDGRRAAMSAVDAGLSIGAEGAVLTAEDGSVLADNESGSIPFVGGHTGHAAQAALEQRQIAAAERRAREAEAEANRAAAAAEAARSQAERQAAFQEEEDAVDLDGDIEDLDEGDEDVDFD</sequence>
<keyword evidence="3" id="KW-1185">Reference proteome</keyword>
<organism evidence="2">
    <name type="scientific">Pseudozyma antarctica</name>
    <name type="common">Yeast</name>
    <name type="synonym">Candida antarctica</name>
    <dbReference type="NCBI Taxonomy" id="84753"/>
    <lineage>
        <taxon>Eukaryota</taxon>
        <taxon>Fungi</taxon>
        <taxon>Dikarya</taxon>
        <taxon>Basidiomycota</taxon>
        <taxon>Ustilaginomycotina</taxon>
        <taxon>Ustilaginomycetes</taxon>
        <taxon>Ustilaginales</taxon>
        <taxon>Ustilaginaceae</taxon>
        <taxon>Moesziomyces</taxon>
    </lineage>
</organism>
<feature type="compositionally biased region" description="Acidic residues" evidence="1">
    <location>
        <begin position="315"/>
        <end position="340"/>
    </location>
</feature>